<evidence type="ECO:0000313" key="6">
    <source>
        <dbReference type="EMBL" id="WCZ32471.1"/>
    </source>
</evidence>
<dbReference type="PRINTS" id="PR00506">
    <property type="entry name" value="D21N6MTFRASE"/>
</dbReference>
<dbReference type="GO" id="GO:0008168">
    <property type="term" value="F:methyltransferase activity"/>
    <property type="evidence" value="ECO:0007669"/>
    <property type="project" value="UniProtKB-KW"/>
</dbReference>
<dbReference type="InterPro" id="IPR002052">
    <property type="entry name" value="DNA_methylase_N6_adenine_CS"/>
</dbReference>
<dbReference type="InterPro" id="IPR002941">
    <property type="entry name" value="DNA_methylase_N4/N6"/>
</dbReference>
<gene>
    <name evidence="6" type="ORF">CMASS_05140</name>
</gene>
<dbReference type="Proteomes" id="UP001220064">
    <property type="component" value="Chromosome"/>
</dbReference>
<evidence type="ECO:0000259" key="5">
    <source>
        <dbReference type="Pfam" id="PF01555"/>
    </source>
</evidence>
<keyword evidence="4" id="KW-0949">S-adenosyl-L-methionine</keyword>
<accession>A0ABY7U7V0</accession>
<dbReference type="Gene3D" id="3.40.50.150">
    <property type="entry name" value="Vaccinia Virus protein VP39"/>
    <property type="match status" value="1"/>
</dbReference>
<evidence type="ECO:0000256" key="4">
    <source>
        <dbReference type="ARBA" id="ARBA00022691"/>
    </source>
</evidence>
<keyword evidence="2 6" id="KW-0489">Methyltransferase</keyword>
<dbReference type="InterPro" id="IPR002295">
    <property type="entry name" value="N4/N6-MTase_EcoPI_Mod-like"/>
</dbReference>
<reference evidence="6 7" key="1">
    <citation type="submission" date="2020-10" db="EMBL/GenBank/DDBJ databases">
        <title>Complete genome sequence of Corynebacterium massiliense DSM 45435, type strain of Corynebacterium massiliense.</title>
        <authorList>
            <person name="Busche T."/>
            <person name="Kalinowski J."/>
            <person name="Ruckert C."/>
        </authorList>
    </citation>
    <scope>NUCLEOTIDE SEQUENCE [LARGE SCALE GENOMIC DNA]</scope>
    <source>
        <strain evidence="6 7">DSM 45435</strain>
    </source>
</reference>
<evidence type="ECO:0000256" key="1">
    <source>
        <dbReference type="ARBA" id="ARBA00006594"/>
    </source>
</evidence>
<dbReference type="Pfam" id="PF01555">
    <property type="entry name" value="N6_N4_Mtase"/>
    <property type="match status" value="1"/>
</dbReference>
<keyword evidence="3" id="KW-0808">Transferase</keyword>
<protein>
    <submittedName>
        <fullName evidence="6">Methyltransferase</fullName>
    </submittedName>
</protein>
<evidence type="ECO:0000313" key="7">
    <source>
        <dbReference type="Proteomes" id="UP001220064"/>
    </source>
</evidence>
<dbReference type="GO" id="GO:0032259">
    <property type="term" value="P:methylation"/>
    <property type="evidence" value="ECO:0007669"/>
    <property type="project" value="UniProtKB-KW"/>
</dbReference>
<dbReference type="EMBL" id="CP063189">
    <property type="protein sequence ID" value="WCZ32471.1"/>
    <property type="molecule type" value="Genomic_DNA"/>
</dbReference>
<sequence>MDDFFGLTWPGKDAAAQQASQPSPMQLLADAPASPNAVYTGDNLDVLKLADITADVIYIDPPYNTGRDFGYRDNFRGRRPAHAADFAQWHIPWLNMMLPRLILGRDKLAETGFMFVSIGENEVANLRKVLDEVFGEECFAGQFIWKKAGTGKNDAHYAIVEHEYVLAYAKSADNPGFGTDWDGATSTRYNHRDARGEYSLVRLDSKTLGYVASLDYPITGPDGTVYEPEQPGGERVARWRWSAKKVRDDYDQLVFRNGHVYTKNYRKKGARPRSILAGPRFGVTRTGRRDAEAALGIPGVFDFPKPVGLVSHLISIAAGDDAVVLDFFAGSGTTAEAVARLNRRDGGSRTFHLVQLPEPTRPGSAAARAGFATLAEVCRARVAALGDAHAPFTHYRTAPR</sequence>
<dbReference type="PROSITE" id="PS00092">
    <property type="entry name" value="N6_MTASE"/>
    <property type="match status" value="1"/>
</dbReference>
<feature type="domain" description="DNA methylase N-4/N-6" evidence="5">
    <location>
        <begin position="55"/>
        <end position="344"/>
    </location>
</feature>
<organism evidence="6 7">
    <name type="scientific">Corynebacterium massiliense DSM 45435</name>
    <dbReference type="NCBI Taxonomy" id="1121364"/>
    <lineage>
        <taxon>Bacteria</taxon>
        <taxon>Bacillati</taxon>
        <taxon>Actinomycetota</taxon>
        <taxon>Actinomycetes</taxon>
        <taxon>Mycobacteriales</taxon>
        <taxon>Corynebacteriaceae</taxon>
        <taxon>Corynebacterium</taxon>
    </lineage>
</organism>
<evidence type="ECO:0000256" key="3">
    <source>
        <dbReference type="ARBA" id="ARBA00022679"/>
    </source>
</evidence>
<keyword evidence="7" id="KW-1185">Reference proteome</keyword>
<name>A0ABY7U7V0_9CORY</name>
<dbReference type="RefSeq" id="WP_051126892.1">
    <property type="nucleotide sequence ID" value="NZ_ATVG01000019.1"/>
</dbReference>
<dbReference type="InterPro" id="IPR029063">
    <property type="entry name" value="SAM-dependent_MTases_sf"/>
</dbReference>
<comment type="similarity">
    <text evidence="1">Belongs to the N(4)/N(6)-methyltransferase family.</text>
</comment>
<dbReference type="SUPFAM" id="SSF53335">
    <property type="entry name" value="S-adenosyl-L-methionine-dependent methyltransferases"/>
    <property type="match status" value="1"/>
</dbReference>
<evidence type="ECO:0000256" key="2">
    <source>
        <dbReference type="ARBA" id="ARBA00022603"/>
    </source>
</evidence>
<proteinExistence type="inferred from homology"/>